<reference evidence="3" key="1">
    <citation type="submission" date="2015-07" db="EMBL/GenBank/DDBJ databases">
        <title>Draft genome sequence of the purine-degrading Gottschalkia purinilyticum DSM 1384 (formerly Clostridium purinilyticum).</title>
        <authorList>
            <person name="Poehlein A."/>
            <person name="Schiel-Bengelsdorf B."/>
            <person name="Bengelsdorf F.R."/>
            <person name="Daniel R."/>
            <person name="Duerre P."/>
        </authorList>
    </citation>
    <scope>NUCLEOTIDE SEQUENCE [LARGE SCALE GENOMIC DNA]</scope>
    <source>
        <strain evidence="3">DSM 1384</strain>
    </source>
</reference>
<dbReference type="PANTHER" id="PTHR35335">
    <property type="entry name" value="UPF0716 PROTEIN FXSA"/>
    <property type="match status" value="1"/>
</dbReference>
<evidence type="ECO:0000313" key="3">
    <source>
        <dbReference type="Proteomes" id="UP000037267"/>
    </source>
</evidence>
<dbReference type="Proteomes" id="UP000037267">
    <property type="component" value="Unassembled WGS sequence"/>
</dbReference>
<dbReference type="InterPro" id="IPR007313">
    <property type="entry name" value="FxsA"/>
</dbReference>
<feature type="transmembrane region" description="Helical" evidence="1">
    <location>
        <begin position="72"/>
        <end position="101"/>
    </location>
</feature>
<keyword evidence="1" id="KW-1133">Transmembrane helix</keyword>
<feature type="transmembrane region" description="Helical" evidence="1">
    <location>
        <begin position="6"/>
        <end position="24"/>
    </location>
</feature>
<organism evidence="2 3">
    <name type="scientific">Gottschalkia purinilytica</name>
    <name type="common">Clostridium purinilyticum</name>
    <dbReference type="NCBI Taxonomy" id="1503"/>
    <lineage>
        <taxon>Bacteria</taxon>
        <taxon>Bacillati</taxon>
        <taxon>Bacillota</taxon>
        <taxon>Tissierellia</taxon>
        <taxon>Tissierellales</taxon>
        <taxon>Gottschalkiaceae</taxon>
        <taxon>Gottschalkia</taxon>
    </lineage>
</organism>
<comment type="caution">
    <text evidence="2">The sequence shown here is derived from an EMBL/GenBank/DDBJ whole genome shotgun (WGS) entry which is preliminary data.</text>
</comment>
<dbReference type="PANTHER" id="PTHR35335:SF1">
    <property type="entry name" value="UPF0716 PROTEIN FXSA"/>
    <property type="match status" value="1"/>
</dbReference>
<sequence>MLFKLLLVFTIVPLVELALLIKLAQVTDIRTTIAIVLVTGLAGAYLARTEGTLILYKIKQELNEGRIPGTELINGLCVIVGSALLITPGIISDIVGITLALPITRRFYGKIIKKVFSNMIRKGTVGYYFKRWK</sequence>
<keyword evidence="3" id="KW-1185">Reference proteome</keyword>
<gene>
    <name evidence="2" type="ORF">CLPU_4c01760</name>
</gene>
<keyword evidence="1" id="KW-0472">Membrane</keyword>
<dbReference type="NCBIfam" id="NF008528">
    <property type="entry name" value="PRK11463.1-2"/>
    <property type="match status" value="1"/>
</dbReference>
<evidence type="ECO:0000256" key="1">
    <source>
        <dbReference type="SAM" id="Phobius"/>
    </source>
</evidence>
<dbReference type="EMBL" id="LGSS01000004">
    <property type="protein sequence ID" value="KNF09130.1"/>
    <property type="molecule type" value="Genomic_DNA"/>
</dbReference>
<dbReference type="STRING" id="1503.CLPU_4c01760"/>
<feature type="transmembrane region" description="Helical" evidence="1">
    <location>
        <begin position="31"/>
        <end position="47"/>
    </location>
</feature>
<dbReference type="GO" id="GO:0016020">
    <property type="term" value="C:membrane"/>
    <property type="evidence" value="ECO:0007669"/>
    <property type="project" value="InterPro"/>
</dbReference>
<dbReference type="RefSeq" id="WP_050354699.1">
    <property type="nucleotide sequence ID" value="NZ_LGSS01000004.1"/>
</dbReference>
<evidence type="ECO:0000313" key="2">
    <source>
        <dbReference type="EMBL" id="KNF09130.1"/>
    </source>
</evidence>
<proteinExistence type="predicted"/>
<dbReference type="Pfam" id="PF04186">
    <property type="entry name" value="FxsA"/>
    <property type="match status" value="1"/>
</dbReference>
<name>A0A0L0WCJ1_GOTPU</name>
<evidence type="ECO:0008006" key="4">
    <source>
        <dbReference type="Google" id="ProtNLM"/>
    </source>
</evidence>
<protein>
    <recommendedName>
        <fullName evidence="4">FxsA cytoplasmic membrane protein</fullName>
    </recommendedName>
</protein>
<dbReference type="AlphaFoldDB" id="A0A0L0WCJ1"/>
<accession>A0A0L0WCJ1</accession>
<dbReference type="OrthoDB" id="9792788at2"/>
<keyword evidence="1" id="KW-0812">Transmembrane</keyword>